<dbReference type="RefSeq" id="YP_009396429.1">
    <property type="nucleotide sequence ID" value="NC_035282.1"/>
</dbReference>
<name>A0A1Z1MIH1_9FLOR</name>
<geneLocation type="chloroplast" evidence="2"/>
<proteinExistence type="predicted"/>
<dbReference type="AlphaFoldDB" id="A0A1Z1MIH1"/>
<gene>
    <name evidence="2" type="primary">orf45</name>
</gene>
<accession>A0A1Z1MIH1</accession>
<keyword evidence="2" id="KW-0934">Plastid</keyword>
<protein>
    <submittedName>
        <fullName evidence="2">Uncharacterized protein</fullName>
    </submittedName>
</protein>
<evidence type="ECO:0000256" key="1">
    <source>
        <dbReference type="SAM" id="Phobius"/>
    </source>
</evidence>
<evidence type="ECO:0000313" key="2">
    <source>
        <dbReference type="EMBL" id="ARW65615.1"/>
    </source>
</evidence>
<keyword evidence="2" id="KW-0150">Chloroplast</keyword>
<dbReference type="EMBL" id="MF101438">
    <property type="protein sequence ID" value="ARW65615.1"/>
    <property type="molecule type" value="Genomic_DNA"/>
</dbReference>
<keyword evidence="1" id="KW-1133">Transmembrane helix</keyword>
<sequence length="45" mass="5427">MLTVFSILSFFILTLTSSLMIHNFKKFTIILIYYLISYNFLWLIC</sequence>
<organism evidence="2">
    <name type="scientific">Polysiphonia scopulorum</name>
    <dbReference type="NCBI Taxonomy" id="257860"/>
    <lineage>
        <taxon>Eukaryota</taxon>
        <taxon>Rhodophyta</taxon>
        <taxon>Florideophyceae</taxon>
        <taxon>Rhodymeniophycidae</taxon>
        <taxon>Ceramiales</taxon>
        <taxon>Rhodomelaceae</taxon>
        <taxon>Polysiphonioideae</taxon>
        <taxon>Polysiphonia</taxon>
    </lineage>
</organism>
<keyword evidence="1" id="KW-0472">Membrane</keyword>
<dbReference type="GeneID" id="33358620"/>
<keyword evidence="1" id="KW-0812">Transmembrane</keyword>
<feature type="transmembrane region" description="Helical" evidence="1">
    <location>
        <begin position="28"/>
        <end position="44"/>
    </location>
</feature>
<reference evidence="2" key="1">
    <citation type="journal article" date="2017" name="J. Phycol.">
        <title>Analysis of chloroplast genomes and a supermatrix inform reclassification of the Rhodomelaceae (Rhodophyta).</title>
        <authorList>
            <person name="Diaz-Tapia P."/>
            <person name="Maggs C.A."/>
            <person name="West J.A."/>
            <person name="Verbruggen H."/>
        </authorList>
    </citation>
    <scope>NUCLEOTIDE SEQUENCE</scope>
    <source>
        <strain evidence="2">PD899</strain>
    </source>
</reference>